<feature type="region of interest" description="Disordered" evidence="1">
    <location>
        <begin position="122"/>
        <end position="144"/>
    </location>
</feature>
<evidence type="ECO:0000256" key="1">
    <source>
        <dbReference type="SAM" id="MobiDB-lite"/>
    </source>
</evidence>
<feature type="region of interest" description="Disordered" evidence="1">
    <location>
        <begin position="224"/>
        <end position="268"/>
    </location>
</feature>
<dbReference type="OrthoDB" id="10400145at2759"/>
<reference evidence="2 3" key="1">
    <citation type="journal article" date="2016" name="Proc. Natl. Acad. Sci. U.S.A.">
        <title>Comparative genomics of biotechnologically important yeasts.</title>
        <authorList>
            <person name="Riley R."/>
            <person name="Haridas S."/>
            <person name="Wolfe K.H."/>
            <person name="Lopes M.R."/>
            <person name="Hittinger C.T."/>
            <person name="Goeker M."/>
            <person name="Salamov A.A."/>
            <person name="Wisecaver J.H."/>
            <person name="Long T.M."/>
            <person name="Calvey C.H."/>
            <person name="Aerts A.L."/>
            <person name="Barry K.W."/>
            <person name="Choi C."/>
            <person name="Clum A."/>
            <person name="Coughlan A.Y."/>
            <person name="Deshpande S."/>
            <person name="Douglass A.P."/>
            <person name="Hanson S.J."/>
            <person name="Klenk H.-P."/>
            <person name="LaButti K.M."/>
            <person name="Lapidus A."/>
            <person name="Lindquist E.A."/>
            <person name="Lipzen A.M."/>
            <person name="Meier-Kolthoff J.P."/>
            <person name="Ohm R.A."/>
            <person name="Otillar R.P."/>
            <person name="Pangilinan J.L."/>
            <person name="Peng Y."/>
            <person name="Rokas A."/>
            <person name="Rosa C.A."/>
            <person name="Scheuner C."/>
            <person name="Sibirny A.A."/>
            <person name="Slot J.C."/>
            <person name="Stielow J.B."/>
            <person name="Sun H."/>
            <person name="Kurtzman C.P."/>
            <person name="Blackwell M."/>
            <person name="Grigoriev I.V."/>
            <person name="Jeffries T.W."/>
        </authorList>
    </citation>
    <scope>NUCLEOTIDE SEQUENCE [LARGE SCALE GENOMIC DNA]</scope>
    <source>
        <strain evidence="2 3">NRRL Y-11557</strain>
    </source>
</reference>
<feature type="region of interest" description="Disordered" evidence="1">
    <location>
        <begin position="331"/>
        <end position="373"/>
    </location>
</feature>
<dbReference type="Proteomes" id="UP000094385">
    <property type="component" value="Unassembled WGS sequence"/>
</dbReference>
<feature type="compositionally biased region" description="Low complexity" evidence="1">
    <location>
        <begin position="363"/>
        <end position="373"/>
    </location>
</feature>
<organism evidence="2 3">
    <name type="scientific">Lipomyces starkeyi NRRL Y-11557</name>
    <dbReference type="NCBI Taxonomy" id="675824"/>
    <lineage>
        <taxon>Eukaryota</taxon>
        <taxon>Fungi</taxon>
        <taxon>Dikarya</taxon>
        <taxon>Ascomycota</taxon>
        <taxon>Saccharomycotina</taxon>
        <taxon>Lipomycetes</taxon>
        <taxon>Lipomycetales</taxon>
        <taxon>Lipomycetaceae</taxon>
        <taxon>Lipomyces</taxon>
    </lineage>
</organism>
<dbReference type="EMBL" id="KV454291">
    <property type="protein sequence ID" value="ODQ75136.1"/>
    <property type="molecule type" value="Genomic_DNA"/>
</dbReference>
<feature type="compositionally biased region" description="Polar residues" evidence="1">
    <location>
        <begin position="122"/>
        <end position="136"/>
    </location>
</feature>
<feature type="region of interest" description="Disordered" evidence="1">
    <location>
        <begin position="1"/>
        <end position="44"/>
    </location>
</feature>
<accession>A0A1E3QBU1</accession>
<name>A0A1E3QBU1_LIPST</name>
<sequence length="431" mass="47288">MPVSLSNLLHTPRPRGRRRAVGTQQSPGPASFNDPSATATSPTTQLLSSATSHHLHTKVGGSYSDGKRYSSALSLPEIFHRLNPRYMFARRDRTHDNIHKEKQAAIEAGVIYGTRTYDWGTPSASVKSPTSATFTGTRDGARASTTRRGTIRRILQVSKSVLRTKPLPSLPSIISRQKTELSRTVTAIEVTNDFSTDLGDLSLGERDALGITISQPIVRNATAATHRTDMSTETRRRFSFDSSTNGSLLRNDSDASKATKTSIDPPLLVTEEDDIEHEEEQKNEIVIPFPAKIYSAAELADITAFDFSDDTYDDGYDDVLIDEVNAYGAEDGFSSSDDSDFERPISHASLTPISEQTDEDGTPVSSPVMSSPMSTQSREVVAYVRGSRGWVVERRMRKGGWGYQAPDGEVEVGADVEEELLATERVERRAI</sequence>
<feature type="compositionally biased region" description="Polar residues" evidence="1">
    <location>
        <begin position="22"/>
        <end position="44"/>
    </location>
</feature>
<proteinExistence type="predicted"/>
<feature type="compositionally biased region" description="Basic and acidic residues" evidence="1">
    <location>
        <begin position="226"/>
        <end position="239"/>
    </location>
</feature>
<keyword evidence="3" id="KW-1185">Reference proteome</keyword>
<dbReference type="AlphaFoldDB" id="A0A1E3QBU1"/>
<feature type="compositionally biased region" description="Polar residues" evidence="1">
    <location>
        <begin position="240"/>
        <end position="250"/>
    </location>
</feature>
<protein>
    <submittedName>
        <fullName evidence="2">Uncharacterized protein</fullName>
    </submittedName>
</protein>
<evidence type="ECO:0000313" key="2">
    <source>
        <dbReference type="EMBL" id="ODQ75136.1"/>
    </source>
</evidence>
<gene>
    <name evidence="2" type="ORF">LIPSTDRAFT_69327</name>
</gene>
<evidence type="ECO:0000313" key="3">
    <source>
        <dbReference type="Proteomes" id="UP000094385"/>
    </source>
</evidence>